<dbReference type="EMBL" id="CP010525">
    <property type="protein sequence ID" value="AJO22048.1"/>
    <property type="molecule type" value="Genomic_DNA"/>
</dbReference>
<dbReference type="Proteomes" id="UP000032024">
    <property type="component" value="Chromosome"/>
</dbReference>
<evidence type="ECO:0000313" key="3">
    <source>
        <dbReference type="Proteomes" id="UP000032024"/>
    </source>
</evidence>
<dbReference type="AlphaFoldDB" id="A0AAN0WBH5"/>
<evidence type="ECO:0000256" key="1">
    <source>
        <dbReference type="SAM" id="Phobius"/>
    </source>
</evidence>
<feature type="transmembrane region" description="Helical" evidence="1">
    <location>
        <begin position="12"/>
        <end position="35"/>
    </location>
</feature>
<organism evidence="2 3">
    <name type="scientific">Heyndrickxia coagulans</name>
    <name type="common">Weizmannia coagulans</name>
    <dbReference type="NCBI Taxonomy" id="1398"/>
    <lineage>
        <taxon>Bacteria</taxon>
        <taxon>Bacillati</taxon>
        <taxon>Bacillota</taxon>
        <taxon>Bacilli</taxon>
        <taxon>Bacillales</taxon>
        <taxon>Bacillaceae</taxon>
        <taxon>Heyndrickxia</taxon>
    </lineage>
</organism>
<sequence>MRTSDLHHAFHAAALTSFPLLAILPASCCVTVAGFSA</sequence>
<keyword evidence="3" id="KW-1185">Reference proteome</keyword>
<protein>
    <submittedName>
        <fullName evidence="2">Uncharacterized protein</fullName>
    </submittedName>
</protein>
<proteinExistence type="predicted"/>
<reference evidence="3" key="1">
    <citation type="submission" date="2015-01" db="EMBL/GenBank/DDBJ databases">
        <title>Comparative genome analysis of Bacillus coagulans HM-08, Clostridium butyricum HM-68, Bacillus subtilis HM-66 and Bacillus paralicheniformis BL-09.</title>
        <authorList>
            <person name="Zhang H."/>
        </authorList>
    </citation>
    <scope>NUCLEOTIDE SEQUENCE [LARGE SCALE GENOMIC DNA]</scope>
    <source>
        <strain evidence="3">HM-08</strain>
    </source>
</reference>
<keyword evidence="1" id="KW-0472">Membrane</keyword>
<gene>
    <name evidence="2" type="ORF">SB48_HM08orf01944</name>
</gene>
<keyword evidence="1" id="KW-0812">Transmembrane</keyword>
<name>A0AAN0WBH5_HEYCO</name>
<accession>A0AAN0WBH5</accession>
<evidence type="ECO:0000313" key="2">
    <source>
        <dbReference type="EMBL" id="AJO22048.1"/>
    </source>
</evidence>
<keyword evidence="1" id="KW-1133">Transmembrane helix</keyword>